<dbReference type="PATRIC" id="fig|1703774.3.peg.19"/>
<keyword evidence="1" id="KW-0732">Signal</keyword>
<reference evidence="3 4" key="1">
    <citation type="journal article" date="2015" name="Microbiome">
        <title>Genomic resolution of linkages in carbon, nitrogen, and sulfur cycling among widespread estuary sediment bacteria.</title>
        <authorList>
            <person name="Baker B.J."/>
            <person name="Lazar C.S."/>
            <person name="Teske A.P."/>
            <person name="Dick G.J."/>
        </authorList>
    </citation>
    <scope>NUCLEOTIDE SEQUENCE [LARGE SCALE GENOMIC DNA]</scope>
    <source>
        <strain evidence="3">SM23_40</strain>
    </source>
</reference>
<dbReference type="Proteomes" id="UP000051717">
    <property type="component" value="Unassembled WGS sequence"/>
</dbReference>
<dbReference type="PANTHER" id="PTHR42754:SF1">
    <property type="entry name" value="LIPOPROTEIN"/>
    <property type="match status" value="1"/>
</dbReference>
<evidence type="ECO:0000313" key="4">
    <source>
        <dbReference type="Proteomes" id="UP000051717"/>
    </source>
</evidence>
<evidence type="ECO:0000313" key="3">
    <source>
        <dbReference type="EMBL" id="KPK65642.1"/>
    </source>
</evidence>
<dbReference type="AlphaFoldDB" id="A0A0S8G093"/>
<feature type="signal peptide" evidence="1">
    <location>
        <begin position="1"/>
        <end position="18"/>
    </location>
</feature>
<feature type="domain" description="FlgD/Vpr Ig-like" evidence="2">
    <location>
        <begin position="519"/>
        <end position="573"/>
    </location>
</feature>
<dbReference type="NCBIfam" id="TIGR04183">
    <property type="entry name" value="Por_Secre_tail"/>
    <property type="match status" value="1"/>
</dbReference>
<dbReference type="EMBL" id="LJUI01000184">
    <property type="protein sequence ID" value="KPK65642.1"/>
    <property type="molecule type" value="Genomic_DNA"/>
</dbReference>
<dbReference type="GO" id="GO:0016020">
    <property type="term" value="C:membrane"/>
    <property type="evidence" value="ECO:0007669"/>
    <property type="project" value="InterPro"/>
</dbReference>
<evidence type="ECO:0000259" key="2">
    <source>
        <dbReference type="Pfam" id="PF13860"/>
    </source>
</evidence>
<dbReference type="Gene3D" id="2.60.40.4070">
    <property type="match status" value="1"/>
</dbReference>
<name>A0A0S8G093_UNCT6</name>
<dbReference type="CDD" id="cd11304">
    <property type="entry name" value="Cadherin_repeat"/>
    <property type="match status" value="1"/>
</dbReference>
<dbReference type="InterPro" id="IPR025965">
    <property type="entry name" value="FlgD/Vpr_Ig-like"/>
</dbReference>
<dbReference type="Pfam" id="PF13860">
    <property type="entry name" value="FlgD_ig"/>
    <property type="match status" value="1"/>
</dbReference>
<organism evidence="3 4">
    <name type="scientific">candidate division TA06 bacterium SM23_40</name>
    <dbReference type="NCBI Taxonomy" id="1703774"/>
    <lineage>
        <taxon>Bacteria</taxon>
        <taxon>Bacteria division TA06</taxon>
    </lineage>
</organism>
<dbReference type="InterPro" id="IPR015919">
    <property type="entry name" value="Cadherin-like_sf"/>
</dbReference>
<accession>A0A0S8G093</accession>
<proteinExistence type="predicted"/>
<protein>
    <recommendedName>
        <fullName evidence="2">FlgD/Vpr Ig-like domain-containing protein</fullName>
    </recommendedName>
</protein>
<dbReference type="InterPro" id="IPR013783">
    <property type="entry name" value="Ig-like_fold"/>
</dbReference>
<dbReference type="GO" id="GO:0005509">
    <property type="term" value="F:calcium ion binding"/>
    <property type="evidence" value="ECO:0007669"/>
    <property type="project" value="InterPro"/>
</dbReference>
<dbReference type="SUPFAM" id="SSF69304">
    <property type="entry name" value="Tricorn protease N-terminal domain"/>
    <property type="match status" value="1"/>
</dbReference>
<gene>
    <name evidence="3" type="ORF">AMJ82_12355</name>
</gene>
<dbReference type="Gene3D" id="2.60.40.10">
    <property type="entry name" value="Immunoglobulins"/>
    <property type="match status" value="1"/>
</dbReference>
<dbReference type="InterPro" id="IPR026444">
    <property type="entry name" value="Secre_tail"/>
</dbReference>
<feature type="chain" id="PRO_5006646602" description="FlgD/Vpr Ig-like domain-containing protein" evidence="1">
    <location>
        <begin position="19"/>
        <end position="587"/>
    </location>
</feature>
<dbReference type="SUPFAM" id="SSF49313">
    <property type="entry name" value="Cadherin-like"/>
    <property type="match status" value="1"/>
</dbReference>
<dbReference type="PANTHER" id="PTHR42754">
    <property type="entry name" value="ENDOGLUCANASE"/>
    <property type="match status" value="1"/>
</dbReference>
<sequence length="587" mass="61859">MRPLVFVLALLVPLTAGAQIISFERTYGGTESDAGYSVVQVADGGYVVAGYTKSFGADSSDMLCFKVDAVGDPVWTRLYAASLQERAFSLAQTDDGGFILVGHTASYTAPPPIWADVYVVKTNQWGDTLWTCTYGGVEVDEAQSVAQTADGGYIIAGSTFSFGAGGYDVWLIKTNSNGDTAWTRTYGGPDRDNGYSVAQTADGGYLIAGMTDSFGAGGNDVYLLRADSLGDTLWTRTYGGIGSDVGRSVAQTGDGGYIIAGSTLSFGAGGTDVYLVKTDSNGDTAWTRTFGAGLHDSGYSVAQTDDGGYIVAGNSESFGVGSNDVWLLKTDSSGDTVWTRTYGGTGYDAGESVAQTADGGYIIAGSTQSFGAGSNDVYLIKTDANGQVGVNHAPDLVDQADTTVAENQYLTFTLEAIDPDGDSIFFFSPDLPEGAALNSLTGHFWWTPTYAQSGLYTVTFIATDLGYPALSDTEQTDITVTDVVGVADDEDELGSLAQYLAQNRPNPFGSSTTISYSLKRRGPASVAVYDIRGALVRELVDETVAAGVHRVIWDGRDGQGREVGSGIYFCRLEAGAFTETRRMVLLH</sequence>
<comment type="caution">
    <text evidence="3">The sequence shown here is derived from an EMBL/GenBank/DDBJ whole genome shotgun (WGS) entry which is preliminary data.</text>
</comment>
<dbReference type="Pfam" id="PF05345">
    <property type="entry name" value="He_PIG"/>
    <property type="match status" value="1"/>
</dbReference>
<evidence type="ECO:0000256" key="1">
    <source>
        <dbReference type="SAM" id="SignalP"/>
    </source>
</evidence>